<evidence type="ECO:0000313" key="3">
    <source>
        <dbReference type="EMBL" id="MBC3907873.1"/>
    </source>
</evidence>
<evidence type="ECO:0000259" key="2">
    <source>
        <dbReference type="Pfam" id="PF09835"/>
    </source>
</evidence>
<dbReference type="PANTHER" id="PTHR40547">
    <property type="entry name" value="SLL0298 PROTEIN"/>
    <property type="match status" value="1"/>
</dbReference>
<organism evidence="3 4">
    <name type="scientific">Undibacterium umbellatum</name>
    <dbReference type="NCBI Taxonomy" id="2762300"/>
    <lineage>
        <taxon>Bacteria</taxon>
        <taxon>Pseudomonadati</taxon>
        <taxon>Pseudomonadota</taxon>
        <taxon>Betaproteobacteria</taxon>
        <taxon>Burkholderiales</taxon>
        <taxon>Oxalobacteraceae</taxon>
        <taxon>Undibacterium</taxon>
    </lineage>
</organism>
<proteinExistence type="predicted"/>
<keyword evidence="1" id="KW-1133">Transmembrane helix</keyword>
<accession>A0ABR6Z7X4</accession>
<dbReference type="RefSeq" id="WP_186953412.1">
    <property type="nucleotide sequence ID" value="NZ_JACOFX010000003.1"/>
</dbReference>
<evidence type="ECO:0000313" key="4">
    <source>
        <dbReference type="Proteomes" id="UP000646911"/>
    </source>
</evidence>
<sequence>MPKKFLRRVLPNQDSIQKYSVSRRFAGRLDIPDIWQVECEKIAAGLAVGVFCGMVPGPLQMISAVALTLLLRVNLPMALIGTFLTNPLTIVPIYMLAYAIGQSMLGSTDWRELPALPVADWTAPTQAIENWVVWVSDLGTPWLLGMLVLASALAALSYCAMQVIWRSYQYLMMRRRLHQRQQRLKISEQKFPPSVL</sequence>
<reference evidence="3 4" key="1">
    <citation type="submission" date="2020-08" db="EMBL/GenBank/DDBJ databases">
        <title>Novel species isolated from subtropical streams in China.</title>
        <authorList>
            <person name="Lu H."/>
        </authorList>
    </citation>
    <scope>NUCLEOTIDE SEQUENCE [LARGE SCALE GENOMIC DNA]</scope>
    <source>
        <strain evidence="3 4">NL8W</strain>
    </source>
</reference>
<dbReference type="Proteomes" id="UP000646911">
    <property type="component" value="Unassembled WGS sequence"/>
</dbReference>
<comment type="caution">
    <text evidence="3">The sequence shown here is derived from an EMBL/GenBank/DDBJ whole genome shotgun (WGS) entry which is preliminary data.</text>
</comment>
<dbReference type="Pfam" id="PF09835">
    <property type="entry name" value="DUF2062"/>
    <property type="match status" value="1"/>
</dbReference>
<dbReference type="EMBL" id="JACOFX010000003">
    <property type="protein sequence ID" value="MBC3907873.1"/>
    <property type="molecule type" value="Genomic_DNA"/>
</dbReference>
<feature type="domain" description="DUF2062" evidence="2">
    <location>
        <begin position="23"/>
        <end position="169"/>
    </location>
</feature>
<feature type="transmembrane region" description="Helical" evidence="1">
    <location>
        <begin position="142"/>
        <end position="165"/>
    </location>
</feature>
<dbReference type="InterPro" id="IPR018639">
    <property type="entry name" value="DUF2062"/>
</dbReference>
<name>A0ABR6Z7X4_9BURK</name>
<protein>
    <submittedName>
        <fullName evidence="3">DUF2062 domain-containing protein</fullName>
    </submittedName>
</protein>
<keyword evidence="4" id="KW-1185">Reference proteome</keyword>
<evidence type="ECO:0000256" key="1">
    <source>
        <dbReference type="SAM" id="Phobius"/>
    </source>
</evidence>
<dbReference type="PANTHER" id="PTHR40547:SF1">
    <property type="entry name" value="SLL0298 PROTEIN"/>
    <property type="match status" value="1"/>
</dbReference>
<keyword evidence="1" id="KW-0472">Membrane</keyword>
<feature type="transmembrane region" description="Helical" evidence="1">
    <location>
        <begin position="78"/>
        <end position="100"/>
    </location>
</feature>
<gene>
    <name evidence="3" type="ORF">H8L47_09870</name>
</gene>
<keyword evidence="1" id="KW-0812">Transmembrane</keyword>